<sequence length="228" mass="24055">MCFSLQADLVAGAVVLPLGALALREVRAPRELPLAALPVLFAVHQLVEALVWAGADGLVSDTTAHRAALAYVVFALPFLPLYLPLAVLLVARPDRRGLAAPFVALGGAVGAYMAWHLWTGGVRTTVRDHAIVYYVGLGEPEISTGLYIVAVVGACVLAGHRWITAFGLANLVGLLVVGYAYADAFASLWCVWAAVSSVLILVHLARVERGADPRGDGESLQPRTDAAR</sequence>
<feature type="transmembrane region" description="Helical" evidence="1">
    <location>
        <begin position="67"/>
        <end position="91"/>
    </location>
</feature>
<gene>
    <name evidence="2" type="ORF">V6R90_06605</name>
</gene>
<proteinExistence type="predicted"/>
<dbReference type="RefSeq" id="WP_349804171.1">
    <property type="nucleotide sequence ID" value="NZ_JBEGDP010000005.1"/>
</dbReference>
<keyword evidence="1" id="KW-0472">Membrane</keyword>
<keyword evidence="1" id="KW-0812">Transmembrane</keyword>
<keyword evidence="3" id="KW-1185">Reference proteome</keyword>
<feature type="transmembrane region" description="Helical" evidence="1">
    <location>
        <begin position="130"/>
        <end position="155"/>
    </location>
</feature>
<evidence type="ECO:0000256" key="1">
    <source>
        <dbReference type="SAM" id="Phobius"/>
    </source>
</evidence>
<keyword evidence="1" id="KW-1133">Transmembrane helix</keyword>
<feature type="transmembrane region" description="Helical" evidence="1">
    <location>
        <begin position="186"/>
        <end position="205"/>
    </location>
</feature>
<dbReference type="InterPro" id="IPR046737">
    <property type="entry name" value="DUF6629"/>
</dbReference>
<dbReference type="EMBL" id="JBEGDP010000005">
    <property type="protein sequence ID" value="MEQ7846944.1"/>
    <property type="molecule type" value="Genomic_DNA"/>
</dbReference>
<reference evidence="2 3" key="1">
    <citation type="submission" date="2024-02" db="EMBL/GenBank/DDBJ databases">
        <title>Full genome sequence of Nocardioides kribbensis.</title>
        <authorList>
            <person name="Poletto B.L."/>
            <person name="Silva G."/>
            <person name="Galante D."/>
            <person name="Campos K.R."/>
            <person name="Santos M.B.N."/>
            <person name="Sacchi C.T."/>
        </authorList>
    </citation>
    <scope>NUCLEOTIDE SEQUENCE [LARGE SCALE GENOMIC DNA]</scope>
    <source>
        <strain evidence="2 3">O4R</strain>
    </source>
</reference>
<feature type="transmembrane region" description="Helical" evidence="1">
    <location>
        <begin position="35"/>
        <end position="55"/>
    </location>
</feature>
<feature type="transmembrane region" description="Helical" evidence="1">
    <location>
        <begin position="162"/>
        <end position="180"/>
    </location>
</feature>
<feature type="transmembrane region" description="Helical" evidence="1">
    <location>
        <begin position="98"/>
        <end position="118"/>
    </location>
</feature>
<comment type="caution">
    <text evidence="2">The sequence shown here is derived from an EMBL/GenBank/DDBJ whole genome shotgun (WGS) entry which is preliminary data.</text>
</comment>
<name>A0ABV1NWW0_9ACTN</name>
<dbReference type="Pfam" id="PF20334">
    <property type="entry name" value="DUF6629"/>
    <property type="match status" value="1"/>
</dbReference>
<accession>A0ABV1NWW0</accession>
<evidence type="ECO:0000313" key="3">
    <source>
        <dbReference type="Proteomes" id="UP001482520"/>
    </source>
</evidence>
<organism evidence="2 3">
    <name type="scientific">Nocardioides kribbensis</name>
    <dbReference type="NCBI Taxonomy" id="305517"/>
    <lineage>
        <taxon>Bacteria</taxon>
        <taxon>Bacillati</taxon>
        <taxon>Actinomycetota</taxon>
        <taxon>Actinomycetes</taxon>
        <taxon>Propionibacteriales</taxon>
        <taxon>Nocardioidaceae</taxon>
        <taxon>Nocardioides</taxon>
    </lineage>
</organism>
<protein>
    <submittedName>
        <fullName evidence="2">DUF6629 family protein</fullName>
    </submittedName>
</protein>
<dbReference type="Proteomes" id="UP001482520">
    <property type="component" value="Unassembled WGS sequence"/>
</dbReference>
<feature type="transmembrane region" description="Helical" evidence="1">
    <location>
        <begin position="6"/>
        <end position="23"/>
    </location>
</feature>
<evidence type="ECO:0000313" key="2">
    <source>
        <dbReference type="EMBL" id="MEQ7846944.1"/>
    </source>
</evidence>